<protein>
    <submittedName>
        <fullName evidence="9">Na+/melibiose symporter-like transporter</fullName>
    </submittedName>
</protein>
<evidence type="ECO:0000259" key="8">
    <source>
        <dbReference type="PROSITE" id="PS50850"/>
    </source>
</evidence>
<feature type="transmembrane region" description="Helical" evidence="7">
    <location>
        <begin position="34"/>
        <end position="54"/>
    </location>
</feature>
<keyword evidence="3" id="KW-1003">Cell membrane</keyword>
<dbReference type="EMBL" id="SNWR01000001">
    <property type="protein sequence ID" value="TDO37413.1"/>
    <property type="molecule type" value="Genomic_DNA"/>
</dbReference>
<evidence type="ECO:0000256" key="7">
    <source>
        <dbReference type="SAM" id="Phobius"/>
    </source>
</evidence>
<evidence type="ECO:0000256" key="5">
    <source>
        <dbReference type="ARBA" id="ARBA00022989"/>
    </source>
</evidence>
<feature type="transmembrane region" description="Helical" evidence="7">
    <location>
        <begin position="91"/>
        <end position="110"/>
    </location>
</feature>
<feature type="transmembrane region" description="Helical" evidence="7">
    <location>
        <begin position="304"/>
        <end position="328"/>
    </location>
</feature>
<feature type="domain" description="Major facilitator superfamily (MFS) profile" evidence="8">
    <location>
        <begin position="1"/>
        <end position="391"/>
    </location>
</feature>
<feature type="transmembrane region" description="Helical" evidence="7">
    <location>
        <begin position="66"/>
        <end position="85"/>
    </location>
</feature>
<feature type="transmembrane region" description="Helical" evidence="7">
    <location>
        <begin position="163"/>
        <end position="183"/>
    </location>
</feature>
<dbReference type="GO" id="GO:0005886">
    <property type="term" value="C:plasma membrane"/>
    <property type="evidence" value="ECO:0007669"/>
    <property type="project" value="UniProtKB-SubCell"/>
</dbReference>
<evidence type="ECO:0000256" key="4">
    <source>
        <dbReference type="ARBA" id="ARBA00022692"/>
    </source>
</evidence>
<reference evidence="9 10" key="1">
    <citation type="submission" date="2019-03" db="EMBL/GenBank/DDBJ databases">
        <title>Sequencing the genomes of 1000 actinobacteria strains.</title>
        <authorList>
            <person name="Klenk H.-P."/>
        </authorList>
    </citation>
    <scope>NUCLEOTIDE SEQUENCE [LARGE SCALE GENOMIC DNA]</scope>
    <source>
        <strain evidence="9 10">DSM 43805</strain>
    </source>
</reference>
<accession>A0A4R6JM06</accession>
<feature type="transmembrane region" description="Helical" evidence="7">
    <location>
        <begin position="340"/>
        <end position="358"/>
    </location>
</feature>
<organism evidence="9 10">
    <name type="scientific">Paractinoplanes brasiliensis</name>
    <dbReference type="NCBI Taxonomy" id="52695"/>
    <lineage>
        <taxon>Bacteria</taxon>
        <taxon>Bacillati</taxon>
        <taxon>Actinomycetota</taxon>
        <taxon>Actinomycetes</taxon>
        <taxon>Micromonosporales</taxon>
        <taxon>Micromonosporaceae</taxon>
        <taxon>Paractinoplanes</taxon>
    </lineage>
</organism>
<evidence type="ECO:0000313" key="10">
    <source>
        <dbReference type="Proteomes" id="UP000294901"/>
    </source>
</evidence>
<sequence>MWLLLIGELIMALGIGMTQPYAVVLLHDIRGYSLAVATGIWALGPIVTIAGNAVAGPLIDRRGGRFVMVIGIVLVGISLLALAYGPGLASAMGSVMIGGLGFSFALPALATRLAILTPEKLRARVFTTEYVIMNLGMAIGAAVGGVAFAVWPPDTETGKSVLPMLWVAAAALSVVYIVVTVLAGRQMAPPSDDTDAMSKGGYRRALGNRTLVRILVAAALLSTLGYGIYNAAPSVMALAAADPAALGWAGVANSLAIVVGAPVALRLADRISARSALLCTAGLWGLAWAICVPTVLGGGLGTRAALTVASVLIGFGELLIAGALPTLINGMAPDDLRGRYNALSNLALTVGMAAGPLLTSASAVVDSTVSLLYVAVALAAVASLLLLRRTSVAEAKADGPQS</sequence>
<comment type="subcellular location">
    <subcellularLocation>
        <location evidence="1">Cell membrane</location>
        <topology evidence="1">Multi-pass membrane protein</topology>
    </subcellularLocation>
</comment>
<dbReference type="PANTHER" id="PTHR23517:SF2">
    <property type="entry name" value="MULTIDRUG RESISTANCE PROTEIN MDTH"/>
    <property type="match status" value="1"/>
</dbReference>
<feature type="transmembrane region" description="Helical" evidence="7">
    <location>
        <begin position="277"/>
        <end position="298"/>
    </location>
</feature>
<dbReference type="Proteomes" id="UP000294901">
    <property type="component" value="Unassembled WGS sequence"/>
</dbReference>
<dbReference type="AlphaFoldDB" id="A0A4R6JM06"/>
<dbReference type="InterPro" id="IPR020846">
    <property type="entry name" value="MFS_dom"/>
</dbReference>
<proteinExistence type="predicted"/>
<dbReference type="PROSITE" id="PS50850">
    <property type="entry name" value="MFS"/>
    <property type="match status" value="1"/>
</dbReference>
<evidence type="ECO:0000256" key="3">
    <source>
        <dbReference type="ARBA" id="ARBA00022475"/>
    </source>
</evidence>
<evidence type="ECO:0000256" key="1">
    <source>
        <dbReference type="ARBA" id="ARBA00004651"/>
    </source>
</evidence>
<feature type="transmembrane region" description="Helical" evidence="7">
    <location>
        <begin position="131"/>
        <end position="151"/>
    </location>
</feature>
<dbReference type="InterPro" id="IPR036259">
    <property type="entry name" value="MFS_trans_sf"/>
</dbReference>
<dbReference type="InterPro" id="IPR011701">
    <property type="entry name" value="MFS"/>
</dbReference>
<dbReference type="InterPro" id="IPR050171">
    <property type="entry name" value="MFS_Transporters"/>
</dbReference>
<keyword evidence="5 7" id="KW-1133">Transmembrane helix</keyword>
<gene>
    <name evidence="9" type="ORF">C8E87_1040</name>
</gene>
<keyword evidence="4 7" id="KW-0812">Transmembrane</keyword>
<dbReference type="Pfam" id="PF07690">
    <property type="entry name" value="MFS_1"/>
    <property type="match status" value="1"/>
</dbReference>
<feature type="transmembrane region" description="Helical" evidence="7">
    <location>
        <begin position="211"/>
        <end position="232"/>
    </location>
</feature>
<dbReference type="GO" id="GO:0022857">
    <property type="term" value="F:transmembrane transporter activity"/>
    <property type="evidence" value="ECO:0007669"/>
    <property type="project" value="InterPro"/>
</dbReference>
<dbReference type="Gene3D" id="1.20.1250.20">
    <property type="entry name" value="MFS general substrate transporter like domains"/>
    <property type="match status" value="1"/>
</dbReference>
<dbReference type="RefSeq" id="WP_133872041.1">
    <property type="nucleotide sequence ID" value="NZ_BOMD01000055.1"/>
</dbReference>
<feature type="transmembrane region" description="Helical" evidence="7">
    <location>
        <begin position="244"/>
        <end position="265"/>
    </location>
</feature>
<keyword evidence="6 7" id="KW-0472">Membrane</keyword>
<keyword evidence="2" id="KW-0813">Transport</keyword>
<comment type="caution">
    <text evidence="9">The sequence shown here is derived from an EMBL/GenBank/DDBJ whole genome shotgun (WGS) entry which is preliminary data.</text>
</comment>
<feature type="transmembrane region" description="Helical" evidence="7">
    <location>
        <begin position="370"/>
        <end position="387"/>
    </location>
</feature>
<name>A0A4R6JM06_9ACTN</name>
<dbReference type="PANTHER" id="PTHR23517">
    <property type="entry name" value="RESISTANCE PROTEIN MDTM, PUTATIVE-RELATED-RELATED"/>
    <property type="match status" value="1"/>
</dbReference>
<evidence type="ECO:0000313" key="9">
    <source>
        <dbReference type="EMBL" id="TDO37413.1"/>
    </source>
</evidence>
<evidence type="ECO:0000256" key="6">
    <source>
        <dbReference type="ARBA" id="ARBA00023136"/>
    </source>
</evidence>
<dbReference type="OrthoDB" id="4109786at2"/>
<keyword evidence="10" id="KW-1185">Reference proteome</keyword>
<evidence type="ECO:0000256" key="2">
    <source>
        <dbReference type="ARBA" id="ARBA00022448"/>
    </source>
</evidence>
<dbReference type="SUPFAM" id="SSF103473">
    <property type="entry name" value="MFS general substrate transporter"/>
    <property type="match status" value="1"/>
</dbReference>